<organism evidence="6 7">
    <name type="scientific">Bifidobacterium asteroides</name>
    <dbReference type="NCBI Taxonomy" id="1684"/>
    <lineage>
        <taxon>Bacteria</taxon>
        <taxon>Bacillati</taxon>
        <taxon>Actinomycetota</taxon>
        <taxon>Actinomycetes</taxon>
        <taxon>Bifidobacteriales</taxon>
        <taxon>Bifidobacteriaceae</taxon>
        <taxon>Bifidobacterium</taxon>
    </lineage>
</organism>
<dbReference type="GO" id="GO:0005524">
    <property type="term" value="F:ATP binding"/>
    <property type="evidence" value="ECO:0007669"/>
    <property type="project" value="UniProtKB-KW"/>
</dbReference>
<dbReference type="PANTHER" id="PTHR43335:SF4">
    <property type="entry name" value="ABC TRANSPORTER, ATP-BINDING PROTEIN"/>
    <property type="match status" value="1"/>
</dbReference>
<evidence type="ECO:0000256" key="1">
    <source>
        <dbReference type="ARBA" id="ARBA00005417"/>
    </source>
</evidence>
<evidence type="ECO:0000256" key="4">
    <source>
        <dbReference type="ARBA" id="ARBA00022840"/>
    </source>
</evidence>
<evidence type="ECO:0000256" key="3">
    <source>
        <dbReference type="ARBA" id="ARBA00022741"/>
    </source>
</evidence>
<dbReference type="AlphaFoldDB" id="A0A318MIF5"/>
<dbReference type="Pfam" id="PF00005">
    <property type="entry name" value="ABC_tran"/>
    <property type="match status" value="1"/>
</dbReference>
<dbReference type="Gene3D" id="3.40.50.300">
    <property type="entry name" value="P-loop containing nucleotide triphosphate hydrolases"/>
    <property type="match status" value="1"/>
</dbReference>
<dbReference type="InterPro" id="IPR003593">
    <property type="entry name" value="AAA+_ATPase"/>
</dbReference>
<proteinExistence type="inferred from homology"/>
<comment type="caution">
    <text evidence="6">The sequence shown here is derived from an EMBL/GenBank/DDBJ whole genome shotgun (WGS) entry which is preliminary data.</text>
</comment>
<dbReference type="SMART" id="SM00382">
    <property type="entry name" value="AAA"/>
    <property type="match status" value="1"/>
</dbReference>
<sequence>MIFVSIKHTSGIFERSFMKVLEADGIVQVFEGREVLSGLDLTLVQGEVLGLLGANGAGKSTLLKILTGMQRPVGGRVRFLGKPLSEGYPGILARMGVSINGPVFYESLNARENLEIDLAYLALADGGRRAAEITGVSQLLEKVGLTADSATPVGRYSTGMRQRLALARCMGHHPDLYLLDEPLNGLDPIAIGQLRDSLRNLAAQGSAILFSSHILSEVLHTADRVMVIAGGRVSLRASVPELLSKGQESAEQTLIKAMES</sequence>
<dbReference type="Proteomes" id="UP000248128">
    <property type="component" value="Unassembled WGS sequence"/>
</dbReference>
<evidence type="ECO:0000259" key="5">
    <source>
        <dbReference type="PROSITE" id="PS50893"/>
    </source>
</evidence>
<dbReference type="PANTHER" id="PTHR43335">
    <property type="entry name" value="ABC TRANSPORTER, ATP-BINDING PROTEIN"/>
    <property type="match status" value="1"/>
</dbReference>
<evidence type="ECO:0000256" key="2">
    <source>
        <dbReference type="ARBA" id="ARBA00022448"/>
    </source>
</evidence>
<dbReference type="PROSITE" id="PS50893">
    <property type="entry name" value="ABC_TRANSPORTER_2"/>
    <property type="match status" value="1"/>
</dbReference>
<dbReference type="InterPro" id="IPR003439">
    <property type="entry name" value="ABC_transporter-like_ATP-bd"/>
</dbReference>
<dbReference type="SUPFAM" id="SSF52540">
    <property type="entry name" value="P-loop containing nucleoside triphosphate hydrolases"/>
    <property type="match status" value="1"/>
</dbReference>
<accession>A0A318MIF5</accession>
<comment type="similarity">
    <text evidence="1">Belongs to the ABC transporter superfamily.</text>
</comment>
<dbReference type="EMBL" id="QGLK01000004">
    <property type="protein sequence ID" value="PXY87939.1"/>
    <property type="molecule type" value="Genomic_DNA"/>
</dbReference>
<keyword evidence="4 6" id="KW-0067">ATP-binding</keyword>
<evidence type="ECO:0000313" key="7">
    <source>
        <dbReference type="Proteomes" id="UP000248128"/>
    </source>
</evidence>
<keyword evidence="2" id="KW-0813">Transport</keyword>
<dbReference type="GO" id="GO:0016887">
    <property type="term" value="F:ATP hydrolysis activity"/>
    <property type="evidence" value="ECO:0007669"/>
    <property type="project" value="InterPro"/>
</dbReference>
<dbReference type="OrthoDB" id="9804819at2"/>
<name>A0A318MIF5_9BIFI</name>
<dbReference type="InterPro" id="IPR027417">
    <property type="entry name" value="P-loop_NTPase"/>
</dbReference>
<feature type="domain" description="ABC transporter" evidence="5">
    <location>
        <begin position="21"/>
        <end position="255"/>
    </location>
</feature>
<gene>
    <name evidence="6" type="ORF">DKK74_04580</name>
</gene>
<reference evidence="6 7" key="1">
    <citation type="submission" date="2018-05" db="EMBL/GenBank/DDBJ databases">
        <title>Reference genomes for bee gut microbiota database.</title>
        <authorList>
            <person name="Ellegaard K.M."/>
        </authorList>
    </citation>
    <scope>NUCLEOTIDE SEQUENCE [LARGE SCALE GENOMIC DNA]</scope>
    <source>
        <strain evidence="6 7">ESL0199</strain>
    </source>
</reference>
<evidence type="ECO:0000313" key="6">
    <source>
        <dbReference type="EMBL" id="PXY87939.1"/>
    </source>
</evidence>
<protein>
    <submittedName>
        <fullName evidence="6">ABC transporter ATP-binding protein</fullName>
    </submittedName>
</protein>
<keyword evidence="3" id="KW-0547">Nucleotide-binding</keyword>